<evidence type="ECO:0000313" key="10">
    <source>
        <dbReference type="EMBL" id="GAA4713417.1"/>
    </source>
</evidence>
<evidence type="ECO:0000256" key="1">
    <source>
        <dbReference type="ARBA" id="ARBA00004651"/>
    </source>
</evidence>
<evidence type="ECO:0000256" key="3">
    <source>
        <dbReference type="ARBA" id="ARBA00022679"/>
    </source>
</evidence>
<accession>A0ABP8XTW2</accession>
<evidence type="ECO:0000256" key="5">
    <source>
        <dbReference type="ARBA" id="ARBA00022989"/>
    </source>
</evidence>
<evidence type="ECO:0000256" key="2">
    <source>
        <dbReference type="ARBA" id="ARBA00022475"/>
    </source>
</evidence>
<feature type="transmembrane region" description="Helical" evidence="9">
    <location>
        <begin position="407"/>
        <end position="427"/>
    </location>
</feature>
<keyword evidence="4 9" id="KW-0812">Transmembrane</keyword>
<evidence type="ECO:0008006" key="12">
    <source>
        <dbReference type="Google" id="ProtNLM"/>
    </source>
</evidence>
<proteinExistence type="inferred from homology"/>
<keyword evidence="5 9" id="KW-1133">Transmembrane helix</keyword>
<dbReference type="EMBL" id="BAABLO010000001">
    <property type="protein sequence ID" value="GAA4713417.1"/>
    <property type="molecule type" value="Genomic_DNA"/>
</dbReference>
<feature type="transmembrane region" description="Helical" evidence="9">
    <location>
        <begin position="45"/>
        <end position="65"/>
    </location>
</feature>
<evidence type="ECO:0000256" key="9">
    <source>
        <dbReference type="SAM" id="Phobius"/>
    </source>
</evidence>
<protein>
    <recommendedName>
        <fullName evidence="12">Alpha-1,2-mannosyltransferase</fullName>
    </recommendedName>
</protein>
<feature type="compositionally biased region" description="Acidic residues" evidence="8">
    <location>
        <begin position="444"/>
        <end position="453"/>
    </location>
</feature>
<evidence type="ECO:0000256" key="6">
    <source>
        <dbReference type="ARBA" id="ARBA00023136"/>
    </source>
</evidence>
<feature type="transmembrane region" description="Helical" evidence="9">
    <location>
        <begin position="298"/>
        <end position="319"/>
    </location>
</feature>
<gene>
    <name evidence="10" type="ORF">GCM10025782_07040</name>
</gene>
<feature type="transmembrane region" description="Helical" evidence="9">
    <location>
        <begin position="208"/>
        <end position="231"/>
    </location>
</feature>
<organism evidence="10 11">
    <name type="scientific">Pedococcus ginsenosidimutans</name>
    <dbReference type="NCBI Taxonomy" id="490570"/>
    <lineage>
        <taxon>Bacteria</taxon>
        <taxon>Bacillati</taxon>
        <taxon>Actinomycetota</taxon>
        <taxon>Actinomycetes</taxon>
        <taxon>Micrococcales</taxon>
        <taxon>Intrasporangiaceae</taxon>
        <taxon>Pedococcus</taxon>
    </lineage>
</organism>
<keyword evidence="3" id="KW-0808">Transferase</keyword>
<dbReference type="Proteomes" id="UP001500556">
    <property type="component" value="Unassembled WGS sequence"/>
</dbReference>
<evidence type="ECO:0000256" key="8">
    <source>
        <dbReference type="SAM" id="MobiDB-lite"/>
    </source>
</evidence>
<feature type="region of interest" description="Disordered" evidence="8">
    <location>
        <begin position="438"/>
        <end position="472"/>
    </location>
</feature>
<comment type="similarity">
    <text evidence="7">Belongs to the glycosyltransferase 87 family.</text>
</comment>
<keyword evidence="11" id="KW-1185">Reference proteome</keyword>
<feature type="transmembrane region" description="Helical" evidence="9">
    <location>
        <begin position="155"/>
        <end position="172"/>
    </location>
</feature>
<feature type="transmembrane region" description="Helical" evidence="9">
    <location>
        <begin position="374"/>
        <end position="395"/>
    </location>
</feature>
<evidence type="ECO:0000256" key="7">
    <source>
        <dbReference type="ARBA" id="ARBA00024033"/>
    </source>
</evidence>
<reference evidence="11" key="1">
    <citation type="journal article" date="2019" name="Int. J. Syst. Evol. Microbiol.">
        <title>The Global Catalogue of Microorganisms (GCM) 10K type strain sequencing project: providing services to taxonomists for standard genome sequencing and annotation.</title>
        <authorList>
            <consortium name="The Broad Institute Genomics Platform"/>
            <consortium name="The Broad Institute Genome Sequencing Center for Infectious Disease"/>
            <person name="Wu L."/>
            <person name="Ma J."/>
        </authorList>
    </citation>
    <scope>NUCLEOTIDE SEQUENCE [LARGE SCALE GENOMIC DNA]</scope>
    <source>
        <strain evidence="11">JCM 18961</strain>
    </source>
</reference>
<comment type="subcellular location">
    <subcellularLocation>
        <location evidence="1">Cell membrane</location>
        <topology evidence="1">Multi-pass membrane protein</topology>
    </subcellularLocation>
</comment>
<comment type="caution">
    <text evidence="10">The sequence shown here is derived from an EMBL/GenBank/DDBJ whole genome shotgun (WGS) entry which is preliminary data.</text>
</comment>
<evidence type="ECO:0000256" key="4">
    <source>
        <dbReference type="ARBA" id="ARBA00022692"/>
    </source>
</evidence>
<dbReference type="InterPro" id="IPR018584">
    <property type="entry name" value="GT87"/>
</dbReference>
<dbReference type="Pfam" id="PF09594">
    <property type="entry name" value="GT87"/>
    <property type="match status" value="1"/>
</dbReference>
<sequence length="472" mass="50723">MTTTTPATAPPGRPPRGVGAATSRLGALASRASARIGGWSSRARWTLAVVIILAGAAVPVLRYLVFWPLDQWQVDVEVYREAGVSILTGRPIYSAMTEAPQLLPFTYPPFAAVIAVPLALLPFGVVGWLWTAAQVAATTAIVWYAGWRLIHRTGPLAPVTLALLTVPMLWLHPVSDGLRFGQVNAFMVLACLMDLRRPRPGVLRRIPPGVLVGLAMSIKLTPGVFVVHYLVNRRWKEAATAVGTAVAVTVGAWLVLPEASFAFWGGALQDPTRLGPNAGTSNQSIRGFLLRVGRPDGLAGNALWLVLVAVVGVVGYALARRAHLAGDSISEVAAVGLMAVLLSPVAWIHHLHWMVVVVFAVLGADPWRDRRRLVAAAVVTGFFLCRMPWWGISWLSHPHWPQWPGRILQNADTFGSLLALALLWWALHLPAAVRRAELPGADPGGDDGPEPVEESTREPVGTTDARTGVVGR</sequence>
<feature type="transmembrane region" description="Helical" evidence="9">
    <location>
        <begin position="110"/>
        <end position="143"/>
    </location>
</feature>
<evidence type="ECO:0000313" key="11">
    <source>
        <dbReference type="Proteomes" id="UP001500556"/>
    </source>
</evidence>
<name>A0ABP8XTW2_9MICO</name>
<dbReference type="RefSeq" id="WP_345501214.1">
    <property type="nucleotide sequence ID" value="NZ_BAABLO010000001.1"/>
</dbReference>
<keyword evidence="6 9" id="KW-0472">Membrane</keyword>
<keyword evidence="2" id="KW-1003">Cell membrane</keyword>
<feature type="transmembrane region" description="Helical" evidence="9">
    <location>
        <begin position="339"/>
        <end position="362"/>
    </location>
</feature>